<sequence length="366" mass="40298">MASVFFYVLLLGFNFVNGFFYRGIPVLLKPVSKGSTTDFYVSCPWSDPPSDSFCVITANHIGYQCNPKVTSLDMPLINPNSQKCDVRGSVCADSSKNAALMKCVDHTNCTTVSKDYRLCSCNTGFFGDPHRNCYQHCERDSDCSSPFAECTTPGEKDLPRCTCKRGYSGDGVFCYDNPCGQGNRLAKCKYPQVCIPTGPTEYKCACPSGHFIDVDGKCVPNIAIKKDTILSFHGTNIPDGSRIEAGDCLSFHLNEDGTSKFFHLNSGDPVYVKAAIKNASEFYIAFVIRDEITAYARLTADDTKMTKLYALTNTSQGCSFGSVKVMDKEGNELRVNGATDHQQNLVRVKVRPLTKEELATKVNDEL</sequence>
<reference evidence="2 3" key="1">
    <citation type="journal article" date="2012" name="BMC Genomics">
        <title>Comparative genomic analysis and phylogenetic position of Theileria equi.</title>
        <authorList>
            <person name="Kappmeyer L.S."/>
            <person name="Thiagarajan M."/>
            <person name="Herndon D.R."/>
            <person name="Ramsay J.D."/>
            <person name="Caler E."/>
            <person name="Djikeng A."/>
            <person name="Gillespie J.J."/>
            <person name="Lau A.O."/>
            <person name="Roalson E.H."/>
            <person name="Silva J.C."/>
            <person name="Silva M.G."/>
            <person name="Suarez C.E."/>
            <person name="Ueti M.W."/>
            <person name="Nene V.M."/>
            <person name="Mealey R.H."/>
            <person name="Knowles D.P."/>
            <person name="Brayton K.A."/>
        </authorList>
    </citation>
    <scope>NUCLEOTIDE SEQUENCE [LARGE SCALE GENOMIC DNA]</scope>
    <source>
        <strain evidence="2 3">WA</strain>
    </source>
</reference>
<comment type="caution">
    <text evidence="2">The sequence shown here is derived from an EMBL/GenBank/DDBJ whole genome shotgun (WGS) entry which is preliminary data.</text>
</comment>
<name>L1LFH4_THEEQ</name>
<proteinExistence type="predicted"/>
<dbReference type="OrthoDB" id="4405280at2759"/>
<dbReference type="AlphaFoldDB" id="L1LFH4"/>
<evidence type="ECO:0000259" key="1">
    <source>
        <dbReference type="SMART" id="SM00181"/>
    </source>
</evidence>
<evidence type="ECO:0000313" key="3">
    <source>
        <dbReference type="Proteomes" id="UP000031512"/>
    </source>
</evidence>
<dbReference type="GeneID" id="15807554"/>
<feature type="domain" description="EGF-like" evidence="1">
    <location>
        <begin position="90"/>
        <end position="134"/>
    </location>
</feature>
<dbReference type="InterPro" id="IPR000742">
    <property type="entry name" value="EGF"/>
</dbReference>
<dbReference type="eggNOG" id="ENOG502QX8N">
    <property type="taxonomic scope" value="Eukaryota"/>
</dbReference>
<dbReference type="VEuPathDB" id="PiroplasmaDB:BEWA_041440"/>
<dbReference type="KEGG" id="beq:BEWA_041440"/>
<dbReference type="Gene3D" id="2.10.25.10">
    <property type="entry name" value="Laminin"/>
    <property type="match status" value="1"/>
</dbReference>
<dbReference type="EMBL" id="ACOU01000002">
    <property type="protein sequence ID" value="EKX74106.1"/>
    <property type="molecule type" value="Genomic_DNA"/>
</dbReference>
<keyword evidence="3" id="KW-1185">Reference proteome</keyword>
<accession>L1LFH4</accession>
<dbReference type="SMART" id="SM00181">
    <property type="entry name" value="EGF"/>
    <property type="match status" value="3"/>
</dbReference>
<feature type="domain" description="EGF-like" evidence="1">
    <location>
        <begin position="178"/>
        <end position="219"/>
    </location>
</feature>
<dbReference type="STRING" id="1537102.L1LFH4"/>
<dbReference type="RefSeq" id="XP_004833558.1">
    <property type="nucleotide sequence ID" value="XM_004833501.1"/>
</dbReference>
<gene>
    <name evidence="2" type="ORF">BEWA_041440</name>
</gene>
<dbReference type="Proteomes" id="UP000031512">
    <property type="component" value="Unassembled WGS sequence"/>
</dbReference>
<protein>
    <recommendedName>
        <fullName evidence="1">EGF-like domain-containing protein</fullName>
    </recommendedName>
</protein>
<evidence type="ECO:0000313" key="2">
    <source>
        <dbReference type="EMBL" id="EKX74106.1"/>
    </source>
</evidence>
<organism evidence="2 3">
    <name type="scientific">Theileria equi strain WA</name>
    <dbReference type="NCBI Taxonomy" id="1537102"/>
    <lineage>
        <taxon>Eukaryota</taxon>
        <taxon>Sar</taxon>
        <taxon>Alveolata</taxon>
        <taxon>Apicomplexa</taxon>
        <taxon>Aconoidasida</taxon>
        <taxon>Piroplasmida</taxon>
        <taxon>Theileriidae</taxon>
        <taxon>Theileria</taxon>
    </lineage>
</organism>
<feature type="domain" description="EGF-like" evidence="1">
    <location>
        <begin position="136"/>
        <end position="175"/>
    </location>
</feature>